<comment type="caution">
    <text evidence="1">The sequence shown here is derived from an EMBL/GenBank/DDBJ whole genome shotgun (WGS) entry which is preliminary data.</text>
</comment>
<name>A0A540VI39_9CHLR</name>
<dbReference type="EMBL" id="VIGC01000008">
    <property type="protein sequence ID" value="TQE96446.1"/>
    <property type="molecule type" value="Genomic_DNA"/>
</dbReference>
<gene>
    <name evidence="1" type="ORF">FKZ61_08135</name>
</gene>
<evidence type="ECO:0000313" key="1">
    <source>
        <dbReference type="EMBL" id="TQE96446.1"/>
    </source>
</evidence>
<keyword evidence="2" id="KW-1185">Reference proteome</keyword>
<dbReference type="Proteomes" id="UP000317371">
    <property type="component" value="Unassembled WGS sequence"/>
</dbReference>
<reference evidence="1 2" key="1">
    <citation type="submission" date="2019-06" db="EMBL/GenBank/DDBJ databases">
        <title>Genome sequence of Litorilinea aerophila BAA-2444.</title>
        <authorList>
            <person name="Maclea K.S."/>
            <person name="Maurais E.G."/>
            <person name="Iannazzi L.C."/>
        </authorList>
    </citation>
    <scope>NUCLEOTIDE SEQUENCE [LARGE SCALE GENOMIC DNA]</scope>
    <source>
        <strain evidence="1 2">ATCC BAA-2444</strain>
    </source>
</reference>
<organism evidence="1 2">
    <name type="scientific">Litorilinea aerophila</name>
    <dbReference type="NCBI Taxonomy" id="1204385"/>
    <lineage>
        <taxon>Bacteria</taxon>
        <taxon>Bacillati</taxon>
        <taxon>Chloroflexota</taxon>
        <taxon>Caldilineae</taxon>
        <taxon>Caldilineales</taxon>
        <taxon>Caldilineaceae</taxon>
        <taxon>Litorilinea</taxon>
    </lineage>
</organism>
<dbReference type="AlphaFoldDB" id="A0A540VI39"/>
<proteinExistence type="predicted"/>
<dbReference type="InParanoid" id="A0A540VI39"/>
<accession>A0A540VI39</accession>
<protein>
    <submittedName>
        <fullName evidence="1">Uncharacterized protein</fullName>
    </submittedName>
</protein>
<evidence type="ECO:0000313" key="2">
    <source>
        <dbReference type="Proteomes" id="UP000317371"/>
    </source>
</evidence>
<sequence>MSDSKKSTWSASGEMDAPPKEVWKALVSFLEQSGLGKVTIDEVERRASLQGEWWYRGEYIVKDHNGRTLIQYRVYNIAPGTTRWLVPLFAPSNRKLGEQFQDMLRTLGKTLRASGRYHPNKSTSE</sequence>
<dbReference type="OrthoDB" id="2590919at2"/>
<dbReference type="RefSeq" id="WP_141609591.1">
    <property type="nucleotide sequence ID" value="NZ_VIGC02000008.1"/>
</dbReference>